<organism evidence="1">
    <name type="scientific">marine sediment metagenome</name>
    <dbReference type="NCBI Taxonomy" id="412755"/>
    <lineage>
        <taxon>unclassified sequences</taxon>
        <taxon>metagenomes</taxon>
        <taxon>ecological metagenomes</taxon>
    </lineage>
</organism>
<reference evidence="1" key="1">
    <citation type="journal article" date="2014" name="Front. Microbiol.">
        <title>High frequency of phylogenetically diverse reductive dehalogenase-homologous genes in deep subseafloor sedimentary metagenomes.</title>
        <authorList>
            <person name="Kawai M."/>
            <person name="Futagami T."/>
            <person name="Toyoda A."/>
            <person name="Takaki Y."/>
            <person name="Nishi S."/>
            <person name="Hori S."/>
            <person name="Arai W."/>
            <person name="Tsubouchi T."/>
            <person name="Morono Y."/>
            <person name="Uchiyama I."/>
            <person name="Ito T."/>
            <person name="Fujiyama A."/>
            <person name="Inagaki F."/>
            <person name="Takami H."/>
        </authorList>
    </citation>
    <scope>NUCLEOTIDE SEQUENCE</scope>
    <source>
        <strain evidence="1">Expedition CK06-06</strain>
    </source>
</reference>
<protein>
    <submittedName>
        <fullName evidence="1">Uncharacterized protein</fullName>
    </submittedName>
</protein>
<proteinExistence type="predicted"/>
<evidence type="ECO:0000313" key="1">
    <source>
        <dbReference type="EMBL" id="GAI51381.1"/>
    </source>
</evidence>
<feature type="non-terminal residue" evidence="1">
    <location>
        <position position="198"/>
    </location>
</feature>
<name>X1Q9A3_9ZZZZ</name>
<feature type="non-terminal residue" evidence="1">
    <location>
        <position position="1"/>
    </location>
</feature>
<sequence>TLLGKPGRLEIFFENKVLLRGEDIVSVNAPYPSEKKSTADLPFRLTEDGAERFAVAIEGKPHYPTGIYVDCPTDAIIVFNNEILENLTFLEYDPDERVLKGTTDKGGGYTLRVSAIGIAEDELSLQAQEFLEEQAGFKFKVCLLGDFSSSVVENLSALYTVESIPRQTAEGSKKSADEWIKEACGLKSVVIITPELAE</sequence>
<accession>X1Q9A3</accession>
<dbReference type="EMBL" id="BARV01038830">
    <property type="protein sequence ID" value="GAI51381.1"/>
    <property type="molecule type" value="Genomic_DNA"/>
</dbReference>
<dbReference type="AlphaFoldDB" id="X1Q9A3"/>
<gene>
    <name evidence="1" type="ORF">S06H3_59703</name>
</gene>
<comment type="caution">
    <text evidence="1">The sequence shown here is derived from an EMBL/GenBank/DDBJ whole genome shotgun (WGS) entry which is preliminary data.</text>
</comment>